<gene>
    <name evidence="1" type="ORF">LBBP_01968</name>
</gene>
<dbReference type="PATRIC" id="fig|280505.15.peg.1929"/>
<dbReference type="Proteomes" id="UP000058857">
    <property type="component" value="Chromosome 1"/>
</dbReference>
<reference evidence="1 2" key="1">
    <citation type="journal article" date="2015" name="PLoS Negl. Trop. Dis.">
        <title>Distribution of Plasmids in Distinct Leptospira Pathogenic Species.</title>
        <authorList>
            <person name="Wang Y."/>
            <person name="Zhuang X."/>
            <person name="Zhong Y."/>
            <person name="Zhang C."/>
            <person name="Zhang Y."/>
            <person name="Zeng L."/>
            <person name="Zhu Y."/>
            <person name="He P."/>
            <person name="Dong K."/>
            <person name="Pal U."/>
            <person name="Guo X."/>
            <person name="Qin J."/>
        </authorList>
    </citation>
    <scope>NUCLEOTIDE SEQUENCE [LARGE SCALE GENOMIC DNA]</scope>
    <source>
        <strain evidence="1 2">56604</strain>
    </source>
</reference>
<organism evidence="1">
    <name type="scientific">Leptospira borgpetersenii serovar Ballum</name>
    <dbReference type="NCBI Taxonomy" id="280505"/>
    <lineage>
        <taxon>Bacteria</taxon>
        <taxon>Pseudomonadati</taxon>
        <taxon>Spirochaetota</taxon>
        <taxon>Spirochaetia</taxon>
        <taxon>Leptospirales</taxon>
        <taxon>Leptospiraceae</taxon>
        <taxon>Leptospira</taxon>
    </lineage>
</organism>
<accession>A0A0S2ISF6</accession>
<proteinExistence type="predicted"/>
<name>A0A0S2ISF6_LEPBO</name>
<dbReference type="AlphaFoldDB" id="A0A0S2ISF6"/>
<protein>
    <submittedName>
        <fullName evidence="1">Uncharacterized protein</fullName>
    </submittedName>
</protein>
<evidence type="ECO:0000313" key="1">
    <source>
        <dbReference type="EMBL" id="ALO26243.1"/>
    </source>
</evidence>
<evidence type="ECO:0000313" key="2">
    <source>
        <dbReference type="Proteomes" id="UP000058857"/>
    </source>
</evidence>
<sequence>MDFLTDFIVGTLSYEFLHPRFWDKFLCFGQLDLSDKVEN</sequence>
<dbReference type="EMBL" id="CP012029">
    <property type="protein sequence ID" value="ALO26243.1"/>
    <property type="molecule type" value="Genomic_DNA"/>
</dbReference>